<evidence type="ECO:0000313" key="4">
    <source>
        <dbReference type="Proteomes" id="UP000193077"/>
    </source>
</evidence>
<dbReference type="InterPro" id="IPR036396">
    <property type="entry name" value="Cyt_P450_sf"/>
</dbReference>
<dbReference type="InterPro" id="IPR017972">
    <property type="entry name" value="Cyt_P450_CS"/>
</dbReference>
<dbReference type="RefSeq" id="WP_085797938.1">
    <property type="nucleotide sequence ID" value="NZ_FWFO01000007.1"/>
</dbReference>
<keyword evidence="2 3" id="KW-0560">Oxidoreductase</keyword>
<dbReference type="Gene3D" id="1.10.630.10">
    <property type="entry name" value="Cytochrome P450"/>
    <property type="match status" value="1"/>
</dbReference>
<protein>
    <submittedName>
        <fullName evidence="3">Cytochrome P450 107B1</fullName>
        <ecNumber evidence="3">1.14.-.-</ecNumber>
    </submittedName>
</protein>
<reference evidence="3 4" key="1">
    <citation type="submission" date="2017-03" db="EMBL/GenBank/DDBJ databases">
        <authorList>
            <person name="Afonso C.L."/>
            <person name="Miller P.J."/>
            <person name="Scott M.A."/>
            <person name="Spackman E."/>
            <person name="Goraichik I."/>
            <person name="Dimitrov K.M."/>
            <person name="Suarez D.L."/>
            <person name="Swayne D.E."/>
        </authorList>
    </citation>
    <scope>NUCLEOTIDE SEQUENCE [LARGE SCALE GENOMIC DNA]</scope>
    <source>
        <strain evidence="3 4">CECT 7639</strain>
    </source>
</reference>
<keyword evidence="2" id="KW-0349">Heme</keyword>
<dbReference type="PROSITE" id="PS00086">
    <property type="entry name" value="CYTOCHROME_P450"/>
    <property type="match status" value="1"/>
</dbReference>
<dbReference type="InterPro" id="IPR001128">
    <property type="entry name" value="Cyt_P450"/>
</dbReference>
<keyword evidence="2" id="KW-0503">Monooxygenase</keyword>
<dbReference type="Proteomes" id="UP000193077">
    <property type="component" value="Unassembled WGS sequence"/>
</dbReference>
<dbReference type="GO" id="GO:0020037">
    <property type="term" value="F:heme binding"/>
    <property type="evidence" value="ECO:0007669"/>
    <property type="project" value="InterPro"/>
</dbReference>
<keyword evidence="4" id="KW-1185">Reference proteome</keyword>
<gene>
    <name evidence="3" type="ORF">TRL7639_04292</name>
</gene>
<dbReference type="PANTHER" id="PTHR46696:SF1">
    <property type="entry name" value="CYTOCHROME P450 YJIB-RELATED"/>
    <property type="match status" value="1"/>
</dbReference>
<evidence type="ECO:0000256" key="1">
    <source>
        <dbReference type="ARBA" id="ARBA00010617"/>
    </source>
</evidence>
<sequence>MKQEKSDVQDVGPETEFGVRARALFRDMTLSAQKITRATDYDAFLDDPYGAYSKLRATNPAYWSPGRNAWLVTSYEDITDIERSSAISFSERCQSRFALLSQRRRALIPTVCQYLPRHLGHLDADDHSQLRPLIDVALSPSRVRRFEPMIRRIVAAQIDALSSRSELDLVEDLFVPLPLSIMIDVLGLDAADAPQLDAWSRRILGPFDFEAAPDVVLCEKEAATAGMASKFREALKTQKADGVLWALGNAAAEANIPEDDAICIAIQILTGAYESLRHAVALGLHAALGNPAWTAANTQGDGALSDAAIDELLRFDSVVQRVTRTASQTIECQSAVIARNERIFLVTGAGNRDPACFNAPDTLSTNRPPQPHLAFGIGRHYCPGARLARMVMRIVLSRLLAADPPFVIDPNDAIFLRSEANRGVQAWPVRGRVARQGGL</sequence>
<keyword evidence="2" id="KW-0408">Iron</keyword>
<name>A0A1Y5TTK9_9RHOB</name>
<dbReference type="Pfam" id="PF00067">
    <property type="entry name" value="p450"/>
    <property type="match status" value="1"/>
</dbReference>
<dbReference type="GO" id="GO:0005506">
    <property type="term" value="F:iron ion binding"/>
    <property type="evidence" value="ECO:0007669"/>
    <property type="project" value="InterPro"/>
</dbReference>
<dbReference type="OrthoDB" id="9801155at2"/>
<organism evidence="3 4">
    <name type="scientific">Falsiruegeria litorea R37</name>
    <dbReference type="NCBI Taxonomy" id="1200284"/>
    <lineage>
        <taxon>Bacteria</taxon>
        <taxon>Pseudomonadati</taxon>
        <taxon>Pseudomonadota</taxon>
        <taxon>Alphaproteobacteria</taxon>
        <taxon>Rhodobacterales</taxon>
        <taxon>Roseobacteraceae</taxon>
        <taxon>Falsiruegeria</taxon>
    </lineage>
</organism>
<dbReference type="GO" id="GO:0016705">
    <property type="term" value="F:oxidoreductase activity, acting on paired donors, with incorporation or reduction of molecular oxygen"/>
    <property type="evidence" value="ECO:0007669"/>
    <property type="project" value="InterPro"/>
</dbReference>
<dbReference type="EMBL" id="FWFO01000007">
    <property type="protein sequence ID" value="SLN72198.1"/>
    <property type="molecule type" value="Genomic_DNA"/>
</dbReference>
<dbReference type="InterPro" id="IPR002397">
    <property type="entry name" value="Cyt_P450_B"/>
</dbReference>
<evidence type="ECO:0000256" key="2">
    <source>
        <dbReference type="RuleBase" id="RU000461"/>
    </source>
</evidence>
<dbReference type="SUPFAM" id="SSF48264">
    <property type="entry name" value="Cytochrome P450"/>
    <property type="match status" value="1"/>
</dbReference>
<dbReference type="AlphaFoldDB" id="A0A1Y5TTK9"/>
<proteinExistence type="inferred from homology"/>
<comment type="similarity">
    <text evidence="1 2">Belongs to the cytochrome P450 family.</text>
</comment>
<dbReference type="EC" id="1.14.-.-" evidence="3"/>
<dbReference type="GO" id="GO:0004497">
    <property type="term" value="F:monooxygenase activity"/>
    <property type="evidence" value="ECO:0007669"/>
    <property type="project" value="UniProtKB-KW"/>
</dbReference>
<keyword evidence="2" id="KW-0479">Metal-binding</keyword>
<dbReference type="PANTHER" id="PTHR46696">
    <property type="entry name" value="P450, PUTATIVE (EUROFUNG)-RELATED"/>
    <property type="match status" value="1"/>
</dbReference>
<accession>A0A1Y5TTK9</accession>
<dbReference type="PRINTS" id="PR00359">
    <property type="entry name" value="BP450"/>
</dbReference>
<evidence type="ECO:0000313" key="3">
    <source>
        <dbReference type="EMBL" id="SLN72198.1"/>
    </source>
</evidence>